<dbReference type="InterPro" id="IPR000742">
    <property type="entry name" value="EGF"/>
</dbReference>
<evidence type="ECO:0000256" key="4">
    <source>
        <dbReference type="PROSITE-ProRule" id="PRU00076"/>
    </source>
</evidence>
<feature type="transmembrane region" description="Helical" evidence="5">
    <location>
        <begin position="378"/>
        <end position="403"/>
    </location>
</feature>
<feature type="domain" description="EGF-like" evidence="6">
    <location>
        <begin position="219"/>
        <end position="252"/>
    </location>
</feature>
<dbReference type="VEuPathDB" id="AmoebaDB:FDP41_001942"/>
<dbReference type="InterPro" id="IPR013111">
    <property type="entry name" value="EGF_extracell"/>
</dbReference>
<protein>
    <recommendedName>
        <fullName evidence="6">EGF-like domain-containing protein</fullName>
    </recommendedName>
</protein>
<dbReference type="VEuPathDB" id="AmoebaDB:NfTy_033320"/>
<dbReference type="Pfam" id="PF23106">
    <property type="entry name" value="EGF_Teneurin"/>
    <property type="match status" value="1"/>
</dbReference>
<gene>
    <name evidence="7" type="ORF">FDP41_001942</name>
</gene>
<dbReference type="Proteomes" id="UP000444721">
    <property type="component" value="Unassembled WGS sequence"/>
</dbReference>
<keyword evidence="3 4" id="KW-1015">Disulfide bond</keyword>
<dbReference type="Pfam" id="PF07974">
    <property type="entry name" value="EGF_2"/>
    <property type="match status" value="1"/>
</dbReference>
<evidence type="ECO:0000256" key="3">
    <source>
        <dbReference type="ARBA" id="ARBA00023157"/>
    </source>
</evidence>
<organism evidence="7 8">
    <name type="scientific">Naegleria fowleri</name>
    <name type="common">Brain eating amoeba</name>
    <dbReference type="NCBI Taxonomy" id="5763"/>
    <lineage>
        <taxon>Eukaryota</taxon>
        <taxon>Discoba</taxon>
        <taxon>Heterolobosea</taxon>
        <taxon>Tetramitia</taxon>
        <taxon>Eutetramitia</taxon>
        <taxon>Vahlkampfiidae</taxon>
        <taxon>Naegleria</taxon>
    </lineage>
</organism>
<dbReference type="PANTHER" id="PTHR11219">
    <property type="entry name" value="TENEURIN AND N-ACETYLGLUCOSAMINE-1-PHOSPHODIESTER ALPHA-N-ACETYLGLUCOSAMINIDASE"/>
    <property type="match status" value="1"/>
</dbReference>
<dbReference type="PROSITE" id="PS50026">
    <property type="entry name" value="EGF_3"/>
    <property type="match status" value="2"/>
</dbReference>
<dbReference type="InterPro" id="IPR051216">
    <property type="entry name" value="Teneurin"/>
</dbReference>
<dbReference type="RefSeq" id="XP_044563585.1">
    <property type="nucleotide sequence ID" value="XM_044705082.1"/>
</dbReference>
<sequence>MYFVDNNLNKVRVYNIQTQNITTVAPGISYSASGWAAPIGNEVYFGNQDAYIKKIGADGAVYDVAGSYGTNTENAKATETPLRSVKGIAWSSQRNEFITFEGYRIRRMYSVCASGWIGPDCGIPLCWNKTSVQGFGDYGRACFGRGNCTSPNTCSCNQGFLGQECESFSCFGIHYLDPFVCRGHGSCVDVNNCTCLPNYTIFVPPPPPPSNNTSIQCFGLNATDSLVCNGHGSCSSTDNCTCYSNYSGANCSILVTDCINCGNSSNNDTNTNNNTGLIQCFGLIASDARVCNGHGNCSGTNNCTCDSHYSGVNCSVTTCFGVFSNSSNVCSGSGTCAALNLCNCRSNYYGDNCEHNSIHYGNNSTQILPPKTETSLTFLWFILPLGLLIIGVVMVCFVVVFVIKLKSRRATKKTPVAIKEQELTSVNIMSA</sequence>
<dbReference type="PANTHER" id="PTHR11219:SF69">
    <property type="entry name" value="TENEURIN-A"/>
    <property type="match status" value="1"/>
</dbReference>
<evidence type="ECO:0000259" key="6">
    <source>
        <dbReference type="PROSITE" id="PS50026"/>
    </source>
</evidence>
<dbReference type="PROSITE" id="PS00022">
    <property type="entry name" value="EGF_1"/>
    <property type="match status" value="2"/>
</dbReference>
<keyword evidence="5" id="KW-1133">Transmembrane helix</keyword>
<reference evidence="7 8" key="1">
    <citation type="journal article" date="2019" name="Sci. Rep.">
        <title>Nanopore sequencing improves the draft genome of the human pathogenic amoeba Naegleria fowleri.</title>
        <authorList>
            <person name="Liechti N."/>
            <person name="Schurch N."/>
            <person name="Bruggmann R."/>
            <person name="Wittwer M."/>
        </authorList>
    </citation>
    <scope>NUCLEOTIDE SEQUENCE [LARGE SCALE GENOMIC DNA]</scope>
    <source>
        <strain evidence="7 8">ATCC 30894</strain>
    </source>
</reference>
<dbReference type="SUPFAM" id="SSF63825">
    <property type="entry name" value="YWTD domain"/>
    <property type="match status" value="1"/>
</dbReference>
<keyword evidence="1 4" id="KW-0245">EGF-like domain</keyword>
<evidence type="ECO:0000313" key="8">
    <source>
        <dbReference type="Proteomes" id="UP000444721"/>
    </source>
</evidence>
<dbReference type="VEuPathDB" id="AmoebaDB:NF0009020"/>
<name>A0A6A5BW63_NAEFO</name>
<evidence type="ECO:0000256" key="5">
    <source>
        <dbReference type="SAM" id="Phobius"/>
    </source>
</evidence>
<dbReference type="PROSITE" id="PS01186">
    <property type="entry name" value="EGF_2"/>
    <property type="match status" value="1"/>
</dbReference>
<comment type="caution">
    <text evidence="4">Lacks conserved residue(s) required for the propagation of feature annotation.</text>
</comment>
<evidence type="ECO:0000256" key="1">
    <source>
        <dbReference type="ARBA" id="ARBA00022536"/>
    </source>
</evidence>
<feature type="disulfide bond" evidence="4">
    <location>
        <begin position="242"/>
        <end position="251"/>
    </location>
</feature>
<keyword evidence="5" id="KW-0472">Membrane</keyword>
<accession>A0A6A5BW63</accession>
<feature type="domain" description="EGF-like" evidence="6">
    <location>
        <begin position="315"/>
        <end position="354"/>
    </location>
</feature>
<keyword evidence="8" id="KW-1185">Reference proteome</keyword>
<comment type="caution">
    <text evidence="7">The sequence shown here is derived from an EMBL/GenBank/DDBJ whole genome shotgun (WGS) entry which is preliminary data.</text>
</comment>
<dbReference type="AlphaFoldDB" id="A0A6A5BW63"/>
<evidence type="ECO:0000256" key="2">
    <source>
        <dbReference type="ARBA" id="ARBA00022737"/>
    </source>
</evidence>
<dbReference type="GeneID" id="68109160"/>
<dbReference type="EMBL" id="VFQX01000028">
    <property type="protein sequence ID" value="KAF0978872.1"/>
    <property type="molecule type" value="Genomic_DNA"/>
</dbReference>
<dbReference type="Gene3D" id="2.10.25.10">
    <property type="entry name" value="Laminin"/>
    <property type="match status" value="3"/>
</dbReference>
<keyword evidence="5" id="KW-0812">Transmembrane</keyword>
<feature type="disulfide bond" evidence="4">
    <location>
        <begin position="344"/>
        <end position="353"/>
    </location>
</feature>
<dbReference type="OrthoDB" id="382013at2759"/>
<evidence type="ECO:0000313" key="7">
    <source>
        <dbReference type="EMBL" id="KAF0978872.1"/>
    </source>
</evidence>
<proteinExistence type="predicted"/>
<keyword evidence="2" id="KW-0677">Repeat</keyword>